<comment type="caution">
    <text evidence="1">The sequence shown here is derived from an EMBL/GenBank/DDBJ whole genome shotgun (WGS) entry which is preliminary data.</text>
</comment>
<evidence type="ECO:0000313" key="2">
    <source>
        <dbReference type="Proteomes" id="UP000289784"/>
    </source>
</evidence>
<name>A0A4V1N0U6_9GAMM</name>
<organism evidence="1 2">
    <name type="scientific">Pseudoxanthomonas composti</name>
    <dbReference type="NCBI Taxonomy" id="2137479"/>
    <lineage>
        <taxon>Bacteria</taxon>
        <taxon>Pseudomonadati</taxon>
        <taxon>Pseudomonadota</taxon>
        <taxon>Gammaproteobacteria</taxon>
        <taxon>Lysobacterales</taxon>
        <taxon>Lysobacteraceae</taxon>
        <taxon>Pseudoxanthomonas</taxon>
    </lineage>
</organism>
<dbReference type="Proteomes" id="UP000289784">
    <property type="component" value="Unassembled WGS sequence"/>
</dbReference>
<accession>A0A4V1N0U6</accession>
<dbReference type="OrthoDB" id="6059074at2"/>
<dbReference type="RefSeq" id="WP_129471936.1">
    <property type="nucleotide sequence ID" value="NZ_SAWZ01000008.1"/>
</dbReference>
<dbReference type="AlphaFoldDB" id="A0A4V1N0U6"/>
<evidence type="ECO:0000313" key="1">
    <source>
        <dbReference type="EMBL" id="RXR02669.1"/>
    </source>
</evidence>
<protein>
    <recommendedName>
        <fullName evidence="3">Flagellar protein FliT</fullName>
    </recommendedName>
</protein>
<gene>
    <name evidence="1" type="ORF">EPA99_14390</name>
</gene>
<dbReference type="EMBL" id="SAWZ01000008">
    <property type="protein sequence ID" value="RXR02669.1"/>
    <property type="molecule type" value="Genomic_DNA"/>
</dbReference>
<sequence>MIGPSLQMLYSELDALSGAVEEGRHEDALQLMSDYDRDLRTFMDSQDKGGTALDPLRGLLTQQNTILERMRQCRDEAAARLRQLRQSTAAARAYGTTA</sequence>
<keyword evidence="2" id="KW-1185">Reference proteome</keyword>
<reference evidence="1 2" key="1">
    <citation type="submission" date="2019-01" db="EMBL/GenBank/DDBJ databases">
        <title>Pseudoxanthomonas composti sp. nov., isolated from compost.</title>
        <authorList>
            <person name="Yang G."/>
        </authorList>
    </citation>
    <scope>NUCLEOTIDE SEQUENCE [LARGE SCALE GENOMIC DNA]</scope>
    <source>
        <strain evidence="1 2">GSS15</strain>
    </source>
</reference>
<proteinExistence type="predicted"/>
<evidence type="ECO:0008006" key="3">
    <source>
        <dbReference type="Google" id="ProtNLM"/>
    </source>
</evidence>